<dbReference type="SUPFAM" id="SSF64182">
    <property type="entry name" value="DHH phosphoesterases"/>
    <property type="match status" value="1"/>
</dbReference>
<reference evidence="1 2" key="1">
    <citation type="journal article" date="2022" name="Arch. Microbiol.">
        <title>Paraburkholderia bengalensis sp. nov. isolated from roots of Oryza sativa, IR64.</title>
        <authorList>
            <person name="Nag P."/>
            <person name="Mondal N."/>
            <person name="Sarkar J."/>
            <person name="Das S."/>
        </authorList>
    </citation>
    <scope>NUCLEOTIDE SEQUENCE [LARGE SCALE GENOMIC DNA]</scope>
    <source>
        <strain evidence="1 2">IR64_4_BI</strain>
    </source>
</reference>
<keyword evidence="2" id="KW-1185">Reference proteome</keyword>
<protein>
    <submittedName>
        <fullName evidence="1">Acetyltransferase</fullName>
    </submittedName>
</protein>
<evidence type="ECO:0000313" key="1">
    <source>
        <dbReference type="EMBL" id="MEI6003537.1"/>
    </source>
</evidence>
<dbReference type="EMBL" id="JACFYJ010000283">
    <property type="protein sequence ID" value="MEI6003537.1"/>
    <property type="molecule type" value="Genomic_DNA"/>
</dbReference>
<dbReference type="InterPro" id="IPR038763">
    <property type="entry name" value="DHH_sf"/>
</dbReference>
<accession>A0ABU8J7B2</accession>
<organism evidence="1 2">
    <name type="scientific">Paraburkholderia bengalensis</name>
    <dbReference type="NCBI Taxonomy" id="2747562"/>
    <lineage>
        <taxon>Bacteria</taxon>
        <taxon>Pseudomonadati</taxon>
        <taxon>Pseudomonadota</taxon>
        <taxon>Betaproteobacteria</taxon>
        <taxon>Burkholderiales</taxon>
        <taxon>Burkholderiaceae</taxon>
        <taxon>Paraburkholderia</taxon>
    </lineage>
</organism>
<gene>
    <name evidence="1" type="ORF">H3V53_42705</name>
</gene>
<proteinExistence type="predicted"/>
<feature type="non-terminal residue" evidence="1">
    <location>
        <position position="208"/>
    </location>
</feature>
<sequence>MAQFDVFNGDADGICSLHQLRLNHPVDAQLVTGVKRDVCLLRRVRARSGDSVTVLDVSLDSNRASLMSLLDRGVNIDYFDHHFPGRIPHVARLTTHIGTSADTCTGLIVNHYLRGENRLWAIVAAYGDNLAHAAHRLAIACALPPPEEERLRELGEAINYNAYGESVEDLIVDPVTMYRDIQPFSNPLDFIAATNLPGRLTLARMEDL</sequence>
<comment type="caution">
    <text evidence="1">The sequence shown here is derived from an EMBL/GenBank/DDBJ whole genome shotgun (WGS) entry which is preliminary data.</text>
</comment>
<evidence type="ECO:0000313" key="2">
    <source>
        <dbReference type="Proteomes" id="UP001386437"/>
    </source>
</evidence>
<dbReference type="Proteomes" id="UP001386437">
    <property type="component" value="Unassembled WGS sequence"/>
</dbReference>
<name>A0ABU8J7B2_9BURK</name>